<gene>
    <name evidence="2" type="ORF">skT53_30150</name>
</gene>
<proteinExistence type="predicted"/>
<feature type="region of interest" description="Disordered" evidence="1">
    <location>
        <begin position="179"/>
        <end position="199"/>
    </location>
</feature>
<dbReference type="RefSeq" id="WP_200758649.1">
    <property type="nucleotide sequence ID" value="NZ_AP023366.1"/>
</dbReference>
<dbReference type="EMBL" id="AP023366">
    <property type="protein sequence ID" value="BCJ88030.1"/>
    <property type="molecule type" value="Genomic_DNA"/>
</dbReference>
<evidence type="ECO:0000313" key="2">
    <source>
        <dbReference type="EMBL" id="BCJ88030.1"/>
    </source>
</evidence>
<sequence>MNPCSGSYNECILVQSVICSRAVFLTAEAKIPACHLQLKLDPSGEIKQAIRLIAGESSDISINLSLVKDIAVVSGFIRGIVVINNRISCPVVLPFQTEFECKGICPEDNIRNTIPVVQGILPPLGIPHGDDQQDAIVFKVILKTQVTVTRERIAKANLEILGDVNEDRCKQPAQVVTIPRFETKNEEEDEDDENDGSKF</sequence>
<protein>
    <submittedName>
        <fullName evidence="2">Uncharacterized protein</fullName>
    </submittedName>
</protein>
<evidence type="ECO:0000313" key="3">
    <source>
        <dbReference type="Proteomes" id="UP000593802"/>
    </source>
</evidence>
<reference evidence="2 3" key="1">
    <citation type="submission" date="2020-08" db="EMBL/GenBank/DDBJ databases">
        <title>Complete Genome Sequence of Effusibacillus dendaii Strain skT53, Isolated from Farmland soil.</title>
        <authorList>
            <person name="Konishi T."/>
            <person name="Kawasaki H."/>
        </authorList>
    </citation>
    <scope>NUCLEOTIDE SEQUENCE [LARGE SCALE GENOMIC DNA]</scope>
    <source>
        <strain evidence="3">skT53</strain>
    </source>
</reference>
<name>A0A7I8DHD4_9BACL</name>
<keyword evidence="3" id="KW-1185">Reference proteome</keyword>
<dbReference type="Proteomes" id="UP000593802">
    <property type="component" value="Chromosome"/>
</dbReference>
<evidence type="ECO:0000256" key="1">
    <source>
        <dbReference type="SAM" id="MobiDB-lite"/>
    </source>
</evidence>
<feature type="compositionally biased region" description="Acidic residues" evidence="1">
    <location>
        <begin position="185"/>
        <end position="199"/>
    </location>
</feature>
<dbReference type="AlphaFoldDB" id="A0A7I8DHD4"/>
<organism evidence="2 3">
    <name type="scientific">Effusibacillus dendaii</name>
    <dbReference type="NCBI Taxonomy" id="2743772"/>
    <lineage>
        <taxon>Bacteria</taxon>
        <taxon>Bacillati</taxon>
        <taxon>Bacillota</taxon>
        <taxon>Bacilli</taxon>
        <taxon>Bacillales</taxon>
        <taxon>Alicyclobacillaceae</taxon>
        <taxon>Effusibacillus</taxon>
    </lineage>
</organism>
<dbReference type="KEGG" id="eff:skT53_30150"/>
<accession>A0A7I8DHD4</accession>